<evidence type="ECO:0000256" key="1">
    <source>
        <dbReference type="ARBA" id="ARBA00023002"/>
    </source>
</evidence>
<dbReference type="Gene3D" id="2.40.110.10">
    <property type="entry name" value="Butyryl-CoA Dehydrogenase, subunit A, domain 2"/>
    <property type="match status" value="1"/>
</dbReference>
<dbReference type="InterPro" id="IPR013786">
    <property type="entry name" value="AcylCoA_DH/ox_N"/>
</dbReference>
<accession>A0A4R5DC62</accession>
<dbReference type="EMBL" id="SMFL01000012">
    <property type="protein sequence ID" value="TDE11279.1"/>
    <property type="molecule type" value="Genomic_DNA"/>
</dbReference>
<dbReference type="InterPro" id="IPR013107">
    <property type="entry name" value="Acyl-CoA_DH_C"/>
</dbReference>
<keyword evidence="5" id="KW-1185">Reference proteome</keyword>
<dbReference type="PIRSF" id="PIRSF016578">
    <property type="entry name" value="HsaA"/>
    <property type="match status" value="1"/>
</dbReference>
<evidence type="ECO:0000259" key="3">
    <source>
        <dbReference type="Pfam" id="PF08028"/>
    </source>
</evidence>
<keyword evidence="1" id="KW-0560">Oxidoreductase</keyword>
<comment type="caution">
    <text evidence="4">The sequence shown here is derived from an EMBL/GenBank/DDBJ whole genome shotgun (WGS) entry which is preliminary data.</text>
</comment>
<dbReference type="Pfam" id="PF02771">
    <property type="entry name" value="Acyl-CoA_dh_N"/>
    <property type="match status" value="1"/>
</dbReference>
<dbReference type="RefSeq" id="WP_131961126.1">
    <property type="nucleotide sequence ID" value="NZ_SMFL01000012.1"/>
</dbReference>
<dbReference type="SUPFAM" id="SSF47203">
    <property type="entry name" value="Acyl-CoA dehydrogenase C-terminal domain-like"/>
    <property type="match status" value="1"/>
</dbReference>
<feature type="domain" description="Acyl-CoA dehydrogenase C-terminal" evidence="3">
    <location>
        <begin position="234"/>
        <end position="348"/>
    </location>
</feature>
<dbReference type="InterPro" id="IPR036250">
    <property type="entry name" value="AcylCo_DH-like_C"/>
</dbReference>
<evidence type="ECO:0000313" key="4">
    <source>
        <dbReference type="EMBL" id="TDE11279.1"/>
    </source>
</evidence>
<dbReference type="GO" id="GO:0050660">
    <property type="term" value="F:flavin adenine dinucleotide binding"/>
    <property type="evidence" value="ECO:0007669"/>
    <property type="project" value="InterPro"/>
</dbReference>
<name>A0A4R5DC62_9BACT</name>
<dbReference type="InterPro" id="IPR009100">
    <property type="entry name" value="AcylCoA_DH/oxidase_NM_dom_sf"/>
</dbReference>
<dbReference type="AlphaFoldDB" id="A0A4R5DC62"/>
<dbReference type="PANTHER" id="PTHR43884">
    <property type="entry name" value="ACYL-COA DEHYDROGENASE"/>
    <property type="match status" value="1"/>
</dbReference>
<evidence type="ECO:0000259" key="2">
    <source>
        <dbReference type="Pfam" id="PF02771"/>
    </source>
</evidence>
<dbReference type="PANTHER" id="PTHR43884:SF12">
    <property type="entry name" value="ISOVALERYL-COA DEHYDROGENASE, MITOCHONDRIAL-RELATED"/>
    <property type="match status" value="1"/>
</dbReference>
<gene>
    <name evidence="4" type="ORF">E0F88_25540</name>
</gene>
<dbReference type="OrthoDB" id="571684at2"/>
<feature type="domain" description="Acyl-CoA dehydrogenase/oxidase N-terminal" evidence="2">
    <location>
        <begin position="18"/>
        <end position="109"/>
    </location>
</feature>
<dbReference type="GO" id="GO:0003995">
    <property type="term" value="F:acyl-CoA dehydrogenase activity"/>
    <property type="evidence" value="ECO:0007669"/>
    <property type="project" value="TreeGrafter"/>
</dbReference>
<dbReference type="InterPro" id="IPR046373">
    <property type="entry name" value="Acyl-CoA_Oxase/DH_mid-dom_sf"/>
</dbReference>
<dbReference type="InterPro" id="IPR037069">
    <property type="entry name" value="AcylCoA_DH/ox_N_sf"/>
</dbReference>
<dbReference type="Proteomes" id="UP000294850">
    <property type="component" value="Unassembled WGS sequence"/>
</dbReference>
<proteinExistence type="predicted"/>
<dbReference type="SUPFAM" id="SSF56645">
    <property type="entry name" value="Acyl-CoA dehydrogenase NM domain-like"/>
    <property type="match status" value="1"/>
</dbReference>
<dbReference type="Gene3D" id="1.10.540.10">
    <property type="entry name" value="Acyl-CoA dehydrogenase/oxidase, N-terminal domain"/>
    <property type="match status" value="1"/>
</dbReference>
<dbReference type="Pfam" id="PF08028">
    <property type="entry name" value="Acyl-CoA_dh_2"/>
    <property type="match status" value="1"/>
</dbReference>
<organism evidence="4 5">
    <name type="scientific">Dyadobacter psychrotolerans</name>
    <dbReference type="NCBI Taxonomy" id="2541721"/>
    <lineage>
        <taxon>Bacteria</taxon>
        <taxon>Pseudomonadati</taxon>
        <taxon>Bacteroidota</taxon>
        <taxon>Cytophagia</taxon>
        <taxon>Cytophagales</taxon>
        <taxon>Spirosomataceae</taxon>
        <taxon>Dyadobacter</taxon>
    </lineage>
</organism>
<evidence type="ECO:0000313" key="5">
    <source>
        <dbReference type="Proteomes" id="UP000294850"/>
    </source>
</evidence>
<protein>
    <submittedName>
        <fullName evidence="4">Acyl-CoA dehydrogenase</fullName>
    </submittedName>
</protein>
<sequence length="381" mass="43085">MVLTDYTDRISLHKLYGQIAKNAAQLDQTGCFPEQEFNYIKEAGLLGITLPGNFLSFDKLKTKELLMLLKEIGKASLPVGRIYEGHINALYLVSLFATPAQKERWFTDVNFGKKLFGVWNTQEANGVRIYDFGNGKYRLKGTKTFCSGADCIDRPLVTGKLISPNKRGWQMFIIPTEKVKAIRADRSFWNPLGMRASVSYKMDLSGIELREADLLGPPDAYYQQPHFSGGAIRFAAVQLGGAEAILEETHRFLRSTHRTDDAYQRARIAEISYLTETGNLWLNQAGAKNDDWIKKPGTADQIVAYANMTRTVVEDICLRTMQLAERSVGSRGFMKPNPLERLHRDLTTYLRQPAPDATLNSIGDYVLRQESTNKLWDDARR</sequence>
<dbReference type="Gene3D" id="1.20.140.10">
    <property type="entry name" value="Butyryl-CoA Dehydrogenase, subunit A, domain 3"/>
    <property type="match status" value="1"/>
</dbReference>
<reference evidence="4 5" key="1">
    <citation type="submission" date="2019-03" db="EMBL/GenBank/DDBJ databases">
        <title>Dyadobacter AR-3-6 sp. nov., isolated from arctic soil.</title>
        <authorList>
            <person name="Chaudhary D.K."/>
        </authorList>
    </citation>
    <scope>NUCLEOTIDE SEQUENCE [LARGE SCALE GENOMIC DNA]</scope>
    <source>
        <strain evidence="4 5">AR-3-6</strain>
    </source>
</reference>